<dbReference type="InterPro" id="IPR000667">
    <property type="entry name" value="Peptidase_S13"/>
</dbReference>
<dbReference type="PANTHER" id="PTHR30023">
    <property type="entry name" value="D-ALANYL-D-ALANINE CARBOXYPEPTIDASE"/>
    <property type="match status" value="1"/>
</dbReference>
<dbReference type="Pfam" id="PF02113">
    <property type="entry name" value="Peptidase_S13"/>
    <property type="match status" value="1"/>
</dbReference>
<proteinExistence type="inferred from homology"/>
<dbReference type="GO" id="GO:0006508">
    <property type="term" value="P:proteolysis"/>
    <property type="evidence" value="ECO:0007669"/>
    <property type="project" value="InterPro"/>
</dbReference>
<dbReference type="EC" id="3.4.16.4" evidence="4"/>
<name>A0A544YW36_9ACTN</name>
<evidence type="ECO:0000256" key="3">
    <source>
        <dbReference type="SAM" id="MobiDB-lite"/>
    </source>
</evidence>
<keyword evidence="4" id="KW-0121">Carboxypeptidase</keyword>
<sequence length="528" mass="54313">MLAGAVLATGIAGSGVPAGARGPAPGIADLTRDLDQILADSRLAPARAGVAVRAAATGEELYSLDADKLFAPASNTKLLTSAAALDTLGTDFRFTTDVLAASKAGRTVAGDLTLRGTGDPTMLAADYDALAAKVAAAGVKVVTGRLLADDTWFDDVRLGTDWAWDDEPYYYAGQISALTAAPDTDYDAGSVIVSVAPGSGPGKAAKVSTTPATGYVTIVNKAVTGDETDVLVERQHGTNTVVVSGTVAEPYDEWVAVWDPTLYAATLFREGLARHGVKVLGPTVRGTAPAKAVTVAARRSMPLGELLVPFLKLSNNMHAEILTKAMGRKVSGAGTWAAGLAVTTAFAQANGVKTLRLRDGSGLSRVDALTPAGITALLAAVRGKPWFPTWYAALPIAGEAERMVGGTLRSRMGGTAAAGNVHAKTGSLTGVTALSGYVTSADGEPLVFSVISNGYLSGPPRDLEDRIAVRLAQFTRNAPVDETANETVDETADARGVAPESTPQEAGPVSRRPSAGDLECSWLKPARC</sequence>
<evidence type="ECO:0000256" key="2">
    <source>
        <dbReference type="ARBA" id="ARBA00022801"/>
    </source>
</evidence>
<evidence type="ECO:0000256" key="1">
    <source>
        <dbReference type="ARBA" id="ARBA00006096"/>
    </source>
</evidence>
<dbReference type="AlphaFoldDB" id="A0A544YW36"/>
<evidence type="ECO:0000313" key="4">
    <source>
        <dbReference type="EMBL" id="TQS20960.1"/>
    </source>
</evidence>
<dbReference type="Gene3D" id="3.40.710.10">
    <property type="entry name" value="DD-peptidase/beta-lactamase superfamily"/>
    <property type="match status" value="2"/>
</dbReference>
<dbReference type="GO" id="GO:0009002">
    <property type="term" value="F:serine-type D-Ala-D-Ala carboxypeptidase activity"/>
    <property type="evidence" value="ECO:0007669"/>
    <property type="project" value="UniProtKB-EC"/>
</dbReference>
<keyword evidence="2 4" id="KW-0378">Hydrolase</keyword>
<dbReference type="InterPro" id="IPR012338">
    <property type="entry name" value="Beta-lactam/transpept-like"/>
</dbReference>
<reference evidence="4 5" key="1">
    <citation type="submission" date="2019-07" db="EMBL/GenBank/DDBJ databases">
        <title>Microbispora hainanensis DSM 45428.</title>
        <authorList>
            <person name="Thawai C."/>
        </authorList>
    </citation>
    <scope>NUCLEOTIDE SEQUENCE [LARGE SCALE GENOMIC DNA]</scope>
    <source>
        <strain evidence="4 5">DSM 45428</strain>
    </source>
</reference>
<dbReference type="PANTHER" id="PTHR30023:SF0">
    <property type="entry name" value="PENICILLIN-SENSITIVE CARBOXYPEPTIDASE A"/>
    <property type="match status" value="1"/>
</dbReference>
<dbReference type="Gene3D" id="3.50.80.20">
    <property type="entry name" value="D-Ala-D-Ala carboxypeptidase C, peptidase S13"/>
    <property type="match status" value="1"/>
</dbReference>
<dbReference type="PRINTS" id="PR00922">
    <property type="entry name" value="DADACBPTASE3"/>
</dbReference>
<feature type="region of interest" description="Disordered" evidence="3">
    <location>
        <begin position="480"/>
        <end position="517"/>
    </location>
</feature>
<dbReference type="EMBL" id="VIRM01000014">
    <property type="protein sequence ID" value="TQS20960.1"/>
    <property type="molecule type" value="Genomic_DNA"/>
</dbReference>
<comment type="caution">
    <text evidence="4">The sequence shown here is derived from an EMBL/GenBank/DDBJ whole genome shotgun (WGS) entry which is preliminary data.</text>
</comment>
<gene>
    <name evidence="4" type="primary">dacB</name>
    <name evidence="4" type="ORF">FLX08_14190</name>
</gene>
<dbReference type="SUPFAM" id="SSF56601">
    <property type="entry name" value="beta-lactamase/transpeptidase-like"/>
    <property type="match status" value="1"/>
</dbReference>
<comment type="similarity">
    <text evidence="1">Belongs to the peptidase S13 family.</text>
</comment>
<evidence type="ECO:0000313" key="5">
    <source>
        <dbReference type="Proteomes" id="UP000316541"/>
    </source>
</evidence>
<keyword evidence="4" id="KW-0645">Protease</keyword>
<dbReference type="NCBIfam" id="TIGR00666">
    <property type="entry name" value="PBP4"/>
    <property type="match status" value="1"/>
</dbReference>
<dbReference type="GO" id="GO:0000270">
    <property type="term" value="P:peptidoglycan metabolic process"/>
    <property type="evidence" value="ECO:0007669"/>
    <property type="project" value="TreeGrafter"/>
</dbReference>
<organism evidence="4 5">
    <name type="scientific">Microbispora hainanensis</name>
    <dbReference type="NCBI Taxonomy" id="568844"/>
    <lineage>
        <taxon>Bacteria</taxon>
        <taxon>Bacillati</taxon>
        <taxon>Actinomycetota</taxon>
        <taxon>Actinomycetes</taxon>
        <taxon>Streptosporangiales</taxon>
        <taxon>Streptosporangiaceae</taxon>
        <taxon>Microbispora</taxon>
    </lineage>
</organism>
<protein>
    <submittedName>
        <fullName evidence="4">D-alanyl-D-alanine carboxypeptidase/D-alanyl-D-alanine-endopeptidase</fullName>
        <ecNumber evidence="4">3.4.16.4</ecNumber>
    </submittedName>
</protein>
<accession>A0A544YW36</accession>
<dbReference type="Proteomes" id="UP000316541">
    <property type="component" value="Unassembled WGS sequence"/>
</dbReference>